<dbReference type="InterPro" id="IPR013783">
    <property type="entry name" value="Ig-like_fold"/>
</dbReference>
<dbReference type="PANTHER" id="PTHR43775">
    <property type="entry name" value="FATTY ACID SYNTHASE"/>
    <property type="match status" value="1"/>
</dbReference>
<dbReference type="GO" id="GO:0006633">
    <property type="term" value="P:fatty acid biosynthetic process"/>
    <property type="evidence" value="ECO:0007669"/>
    <property type="project" value="TreeGrafter"/>
</dbReference>
<dbReference type="InterPro" id="IPR030834">
    <property type="entry name" value="PKS_assoc_dom"/>
</dbReference>
<dbReference type="AlphaFoldDB" id="A0A1S6K851"/>
<sequence length="1029" mass="113322">MAMDVVLGDPDDLPQVVENLSLKGFCAVDAGVCGELSSRVLTEVQQRFQLGRFVAPPSTETVHISDGLLGREGSARIAQLSVPDSGALEPAERDGAAVVELDEFISELSIGLMEYLPALGTEASTRSVGMFHETTISEPPIAELTESDASSWMGTFSQHRLMVLFFVGPETGTLRLSLFDAAESSQPQEVPTGPNTMVILRPDLIARKHSTGSPDKTYVFSCFINSMREVPLRPGLPVPEHREALAQWIQDRLKELKDMELEDEALIEDLPRQWVRAMNSQFYRGQQACIRSSASKLPGPLGWDPDGFFPTTMAGADFVLEVPHRRFNIDQYWYKDPKEELWTQYKSYSRHGSFIDGEDLFDNKQFSVSAPQARGMPVSERWGLEVGYESLFNAGWQKKKLQRAKGDVMVGVHSTENQFNNKYEDTSGIGQGGSVAKEANLISFTLNIMGQSLTFDTDGSSSMTALWQGHLEQSDDDEFGRKPPFSLVVGTAWNTVPACFANFCFRRLLTTRGRCFAFDQKATGFVRGEGCAGLVLDHLYSVVDGEAVVESNGQGIVRAAEMMQCGRGAVLAAPSATVIHETIAFALRRGGMQPGDIDVVECHAPGAGMMDTAEANSLAKVLRKDADAAPLPLTDTKTNIGDTYAAAGIIGFLKALHCMRNALVGANDLVRQLNPHIDMGSKAVNVLTEPMMVPTETTGFSTTNSFGTSGTYVSCIAWADRMELFAVDPESGARPATCVFWPGGGGELEEEALPENAYYLAGTFNQWVDPLKMEERSPGEWTATVVLGDNRYEQFQIWLDGKEERTIHPGRQTAPRNTHVYGPEDRSSCSLSTWQIDGRPLLSSGGGSITELPNKDRAEPGTNFLVRLRVAGKYRIVDWERQEDPLATPAPSSYYVVGTWNGWEFQEMTSTEPDVWSCEVRLESEVGEFAIVRNKDWTQAFYPADFSHSGSAVYGPDYWGRGLTWAITATMGDVFRIQFRRELSPGKDEREVTWEHLGNEPSQDGRPKSRTPSKRSVLSPEGFTVDSLS</sequence>
<dbReference type="PANTHER" id="PTHR43775:SF37">
    <property type="entry name" value="SI:DKEY-61P9.11"/>
    <property type="match status" value="1"/>
</dbReference>
<feature type="compositionally biased region" description="Basic and acidic residues" evidence="4">
    <location>
        <begin position="987"/>
        <end position="1007"/>
    </location>
</feature>
<accession>A0A1S6K851</accession>
<evidence type="ECO:0000256" key="3">
    <source>
        <dbReference type="RuleBase" id="RU003694"/>
    </source>
</evidence>
<organism evidence="6">
    <name type="scientific">Gambierdiscus excentricus</name>
    <dbReference type="NCBI Taxonomy" id="986170"/>
    <lineage>
        <taxon>Eukaryota</taxon>
        <taxon>Sar</taxon>
        <taxon>Alveolata</taxon>
        <taxon>Dinophyceae</taxon>
        <taxon>Gonyaulacales</taxon>
        <taxon>Pyrocystaceae</taxon>
        <taxon>Gambierdiscus</taxon>
    </lineage>
</organism>
<evidence type="ECO:0000256" key="2">
    <source>
        <dbReference type="ARBA" id="ARBA00022553"/>
    </source>
</evidence>
<evidence type="ECO:0000259" key="5">
    <source>
        <dbReference type="PROSITE" id="PS52004"/>
    </source>
</evidence>
<dbReference type="InterPro" id="IPR020841">
    <property type="entry name" value="PKS_Beta-ketoAc_synthase_dom"/>
</dbReference>
<dbReference type="InterPro" id="IPR014031">
    <property type="entry name" value="Ketoacyl_synth_C"/>
</dbReference>
<dbReference type="GO" id="GO:0004312">
    <property type="term" value="F:fatty acid synthase activity"/>
    <property type="evidence" value="ECO:0007669"/>
    <property type="project" value="TreeGrafter"/>
</dbReference>
<feature type="domain" description="Ketosynthase family 3 (KS3)" evidence="5">
    <location>
        <begin position="285"/>
        <end position="719"/>
    </location>
</feature>
<dbReference type="CDD" id="cd00833">
    <property type="entry name" value="PKS"/>
    <property type="match status" value="1"/>
</dbReference>
<protein>
    <submittedName>
        <fullName evidence="6">Type I polyketide synthase</fullName>
    </submittedName>
</protein>
<dbReference type="InterPro" id="IPR050091">
    <property type="entry name" value="PKS_NRPS_Biosynth_Enz"/>
</dbReference>
<dbReference type="SMART" id="SM00825">
    <property type="entry name" value="PKS_KS"/>
    <property type="match status" value="1"/>
</dbReference>
<dbReference type="Gene3D" id="3.40.47.10">
    <property type="match status" value="1"/>
</dbReference>
<dbReference type="Pfam" id="PF02801">
    <property type="entry name" value="Ketoacyl-synt_C"/>
    <property type="match status" value="1"/>
</dbReference>
<dbReference type="EMBL" id="KX395832">
    <property type="protein sequence ID" value="AQS99250.1"/>
    <property type="molecule type" value="Transcribed_RNA"/>
</dbReference>
<dbReference type="SUPFAM" id="SSF53901">
    <property type="entry name" value="Thiolase-like"/>
    <property type="match status" value="2"/>
</dbReference>
<dbReference type="Pfam" id="PF00109">
    <property type="entry name" value="ketoacyl-synt"/>
    <property type="match status" value="1"/>
</dbReference>
<dbReference type="InterPro" id="IPR016039">
    <property type="entry name" value="Thiolase-like"/>
</dbReference>
<feature type="region of interest" description="Disordered" evidence="4">
    <location>
        <begin position="987"/>
        <end position="1029"/>
    </location>
</feature>
<dbReference type="Gene3D" id="2.60.40.10">
    <property type="entry name" value="Immunoglobulins"/>
    <property type="match status" value="1"/>
</dbReference>
<evidence type="ECO:0000256" key="4">
    <source>
        <dbReference type="SAM" id="MobiDB-lite"/>
    </source>
</evidence>
<dbReference type="NCBIfam" id="TIGR04556">
    <property type="entry name" value="PKS_assoc"/>
    <property type="match status" value="1"/>
</dbReference>
<evidence type="ECO:0000256" key="1">
    <source>
        <dbReference type="ARBA" id="ARBA00022450"/>
    </source>
</evidence>
<dbReference type="PROSITE" id="PS52004">
    <property type="entry name" value="KS3_2"/>
    <property type="match status" value="1"/>
</dbReference>
<reference evidence="6" key="1">
    <citation type="journal article" date="2017" name="J. Eukaryot. Microbiol.">
        <title>Role of Modular Polyketide Synthases in the Production of Polyether Ladder Compounds in Ciguatoxin-producing Gambierdiscus polynesiensis and G.excentricus (Dinophyceae).</title>
        <authorList>
            <person name="Kohli G.S."/>
            <person name="Campbell K."/>
            <person name="John U."/>
            <person name="Smith K.F."/>
            <person name="Fraga S."/>
            <person name="Rhodes L.L."/>
            <person name="Murray S.A."/>
        </authorList>
    </citation>
    <scope>NUCLEOTIDE SEQUENCE</scope>
    <source>
        <strain evidence="6">Contig_21258</strain>
    </source>
</reference>
<keyword evidence="3" id="KW-0808">Transferase</keyword>
<dbReference type="InterPro" id="IPR014030">
    <property type="entry name" value="Ketoacyl_synth_N"/>
</dbReference>
<name>A0A1S6K851_9DINO</name>
<proteinExistence type="inferred from homology"/>
<comment type="similarity">
    <text evidence="3">Belongs to the thiolase-like superfamily. Beta-ketoacyl-ACP synthases family.</text>
</comment>
<evidence type="ECO:0000313" key="6">
    <source>
        <dbReference type="EMBL" id="AQS99250.1"/>
    </source>
</evidence>
<keyword evidence="1" id="KW-0596">Phosphopantetheine</keyword>
<keyword evidence="2" id="KW-0597">Phosphoprotein</keyword>